<reference evidence="3" key="1">
    <citation type="submission" date="2020-06" db="EMBL/GenBank/DDBJ databases">
        <authorList>
            <person name="Ji K."/>
            <person name="Li J."/>
        </authorList>
    </citation>
    <scope>NUCLEOTIDE SEQUENCE</scope>
    <source>
        <strain evidence="3">JKM2019</strain>
        <tissue evidence="3">Whole body</tissue>
    </source>
</reference>
<dbReference type="AlphaFoldDB" id="A0A9D4NT49"/>
<gene>
    <name evidence="3" type="ORF">HUG17_8937</name>
</gene>
<dbReference type="EMBL" id="SDOV01000008">
    <property type="protein sequence ID" value="KAH7637833.1"/>
    <property type="molecule type" value="Genomic_DNA"/>
</dbReference>
<proteinExistence type="predicted"/>
<keyword evidence="2" id="KW-0472">Membrane</keyword>
<evidence type="ECO:0000256" key="1">
    <source>
        <dbReference type="SAM" id="MobiDB-lite"/>
    </source>
</evidence>
<keyword evidence="2" id="KW-0812">Transmembrane</keyword>
<evidence type="ECO:0000313" key="3">
    <source>
        <dbReference type="EMBL" id="KAH7637833.1"/>
    </source>
</evidence>
<keyword evidence="2" id="KW-1133">Transmembrane helix</keyword>
<sequence length="487" mass="56569">MDGKSLKPPNKHRHHERISSSWKQKPSSSKRISKFSKESQQQQQQDPPISSAFSSSCPSKNDSIQSFRMDSKNLKKIETISSRYLPTNQITSKQQQQQQSSFKIPSSFIIIDHDDTFDILNVGVTREKIILVTKKWFVYEMDINSMKDGKLYLNVLPTPASAKFPYLWSYKRFQDIKDKITDVQIFMDDEGDWLCLVPIFDYGIGYHIDTNEIIVITWFMRNNSIENERSIGTMESYRNYIFRYIRFDITAKAIQINKDSINGTIGVRNTKRIHIVNLWTYICLTSDNKIVIQYGFCQNYGLQTVDWDIQGGFVVNEQFYLLGKDNVYSFSEQAYLKPNQSFAYSKQDYRSFIYCYGEIDSLPFNRIVRIIFIIIILLLIILVILLFININQRRHHRQKSREILKVKVAKKPPPPPPPSPSKAVKQTKQQQIKSKISMDKNSSIIQKSAKFSSIGTMRSEIGKIPVPVISRQSSSMEKSAIQKSKFF</sequence>
<name>A0A9D4NT49_DERFA</name>
<organism evidence="3">
    <name type="scientific">Dermatophagoides farinae</name>
    <name type="common">American house dust mite</name>
    <dbReference type="NCBI Taxonomy" id="6954"/>
    <lineage>
        <taxon>Eukaryota</taxon>
        <taxon>Metazoa</taxon>
        <taxon>Ecdysozoa</taxon>
        <taxon>Arthropoda</taxon>
        <taxon>Chelicerata</taxon>
        <taxon>Arachnida</taxon>
        <taxon>Acari</taxon>
        <taxon>Acariformes</taxon>
        <taxon>Sarcoptiformes</taxon>
        <taxon>Astigmata</taxon>
        <taxon>Psoroptidia</taxon>
        <taxon>Analgoidea</taxon>
        <taxon>Pyroglyphidae</taxon>
        <taxon>Dermatophagoidinae</taxon>
        <taxon>Dermatophagoides</taxon>
    </lineage>
</organism>
<reference evidence="3" key="2">
    <citation type="journal article" date="2021" name="World Allergy Organ. J.">
        <title>Chromosome-level assembly of Dermatophagoides farinae genome and transcriptome reveals two novel allergens Der f 37 and Der f 39.</title>
        <authorList>
            <person name="Chen J."/>
            <person name="Cai Z."/>
            <person name="Fan D."/>
            <person name="Hu J."/>
            <person name="Hou Y."/>
            <person name="He Y."/>
            <person name="Zhang Z."/>
            <person name="Zhao Z."/>
            <person name="Gao P."/>
            <person name="Hu W."/>
            <person name="Sun J."/>
            <person name="Li J."/>
            <person name="Ji K."/>
        </authorList>
    </citation>
    <scope>NUCLEOTIDE SEQUENCE</scope>
    <source>
        <strain evidence="3">JKM2019</strain>
    </source>
</reference>
<accession>A0A9D4NT49</accession>
<feature type="transmembrane region" description="Helical" evidence="2">
    <location>
        <begin position="370"/>
        <end position="390"/>
    </location>
</feature>
<feature type="compositionally biased region" description="Low complexity" evidence="1">
    <location>
        <begin position="19"/>
        <end position="30"/>
    </location>
</feature>
<feature type="compositionally biased region" description="Low complexity" evidence="1">
    <location>
        <begin position="40"/>
        <end position="59"/>
    </location>
</feature>
<comment type="caution">
    <text evidence="3">The sequence shown here is derived from an EMBL/GenBank/DDBJ whole genome shotgun (WGS) entry which is preliminary data.</text>
</comment>
<feature type="region of interest" description="Disordered" evidence="1">
    <location>
        <begin position="1"/>
        <end position="64"/>
    </location>
</feature>
<dbReference type="Proteomes" id="UP000828236">
    <property type="component" value="Unassembled WGS sequence"/>
</dbReference>
<feature type="region of interest" description="Disordered" evidence="1">
    <location>
        <begin position="401"/>
        <end position="426"/>
    </location>
</feature>
<evidence type="ECO:0000256" key="2">
    <source>
        <dbReference type="SAM" id="Phobius"/>
    </source>
</evidence>
<protein>
    <submittedName>
        <fullName evidence="3">Uncharacterized protein</fullName>
    </submittedName>
</protein>
<feature type="compositionally biased region" description="Pro residues" evidence="1">
    <location>
        <begin position="411"/>
        <end position="420"/>
    </location>
</feature>